<feature type="compositionally biased region" description="Basic and acidic residues" evidence="1">
    <location>
        <begin position="438"/>
        <end position="450"/>
    </location>
</feature>
<dbReference type="InterPro" id="IPR052634">
    <property type="entry name" value="Sperm_flagellar-bone_growth"/>
</dbReference>
<evidence type="ECO:0000256" key="1">
    <source>
        <dbReference type="SAM" id="MobiDB-lite"/>
    </source>
</evidence>
<reference evidence="3 4" key="1">
    <citation type="submission" date="2020-02" db="EMBL/GenBank/DDBJ databases">
        <authorList>
            <person name="Ferguson B K."/>
        </authorList>
    </citation>
    <scope>NUCLEOTIDE SEQUENCE [LARGE SCALE GENOMIC DNA]</scope>
</reference>
<dbReference type="PANTHER" id="PTHR14919:SF0">
    <property type="entry name" value="SPERM FLAGELLAR PROTEIN 2"/>
    <property type="match status" value="1"/>
</dbReference>
<sequence>MDNEFSSSLKTSMNHQSHYEKYQAAKWSKAHHTLARFFETGLYKYTDSDEEIDKGHVVKNKTLREGGEAIAKQQEPTWILHKKLYAKRMKHRKRCNFEMCRHIVQDLVDVLMKVLLYRYEHKREPVPRKVMNDWKECFWKCQLTVHPDPLVYDDSSVDEEEFVPEEVIDYLEDEEEYSEIILDQEITRILHEYDLHCYLYEVGPWDLAKWPDWDNNDENLMISGFIVHRLLQTKYPLPRRYQDPKLDFKVRAAVNPLQDQNSAYIYNSMRNLLAAQKVLVIDIAEPVSFCLAKYNEEISAIGEIENAVQAKEQAKETKPTADRPSSLKKQRASKAGSKGGKKSISMKGKGSKDAGAGEPGNKKATGGGRKSKMPGGARKSAAGGARKSAAGGGRKSAAGGARKSAAGGARKSAAGGARKSAAGGAKKPAAGAGSKPAAEARKSVAGGEKKKSGKRKSKERSRSPGPRSKSGKRIFEKSAQCPSVDELLPRVNHSPAGILGKEAFTALNEGRPVGDLLAEIFRLNNIESIEGGANEVFEIDAGSIEDLRRAVEAVRPGDVPISGSTGDLEEETQNYPGGEQVKIIEYPYWDLKPHKQLLTAADVKQREKIRNQAYNTGRFRPYLLEEDYLKMKTHVLCLISYLRSRKKHQPNPCNVLVQASLSNFDKVLHGEENEEKSEEGGEERAVFGLTATLQKVEEHKRPVTYTQILKLRSSEILPRPNKDEMEIHYRTSAFMQKYIKWLTQDQAKSENDNYQARKEKYDKIINGELPQEENFALDPIIEESPDSFYKIFGTKLNCDYNRLDYDSITRICRMIIGEPWEDADLERKRSAELFDIEALQKLMKDLPGKKKASGSSKRKSKAPRKSKAARKSAAGGARKSKTGSARKSTAAGASKRQSKSPSKGKPGEGVNSKSAATSGKESAIGLDQEKAEESPEHPLKAQTIVMPQPDLPLPPRPGELGWEYVQEPVPDILQIYLATTWESIEFEYLANLKTAFRAMRTHDNTVIPYRNFIREEMERHLEMSDDRMKTVDLFQENFNKVEQKVRNRADVKQSLHCRTFALYNDLVDIADDKRSKALARREDLLNQQWVPKHLFTLANLYRNLIQAEINRTVQTLQLLHDYYYAMLQKPPCETRLQRLSIPKVFYPEISDSLGSFLVNNLETSSKPQLHDDDQMNADALVSNINHILSSCAAKLDIDSTNPMIDESITLAKGMINDLFDYYESLILDPGLGKELRPKVLKKQTPEEEKARRKQEKEFRKMLERRKQVDIADRTPSENRDSKPPKIKRKKDVEHTVEKEDSAIINKRRRFQIDASQLQMVDKLKWEWLVAVQNEIARFHSRLDLIEKRGKADFEEVLSIMKAVFDEFLLDVGWHYRREMSAIEEAVNIFKAATDTAVNIPVQMNLGSIRFYLGKRENADLFPEVPPPPNSPSHQVPPEFWPTMHQLSNFMRKIEDASPNGIIRKISTLQMAALKLFGVDHETVILCKNWYLLRVLRSKFARAGVERPRPSEPDEPNRQSVLKGQCRDTADREPRGERRRRFSK</sequence>
<accession>A0A6H5G698</accession>
<feature type="region of interest" description="Disordered" evidence="1">
    <location>
        <begin position="311"/>
        <end position="481"/>
    </location>
</feature>
<feature type="domain" description="CPC1/SPEF2" evidence="2">
    <location>
        <begin position="59"/>
        <end position="142"/>
    </location>
</feature>
<dbReference type="Pfam" id="PF22946">
    <property type="entry name" value="SPEF2_D5"/>
    <property type="match status" value="1"/>
</dbReference>
<feature type="compositionally biased region" description="Polar residues" evidence="1">
    <location>
        <begin position="911"/>
        <end position="920"/>
    </location>
</feature>
<dbReference type="InterPro" id="IPR054517">
    <property type="entry name" value="SPEF2_D5"/>
</dbReference>
<feature type="compositionally biased region" description="Basic and acidic residues" evidence="1">
    <location>
        <begin position="1503"/>
        <end position="1516"/>
    </location>
</feature>
<feature type="compositionally biased region" description="Basic residues" evidence="1">
    <location>
        <begin position="849"/>
        <end position="870"/>
    </location>
</feature>
<feature type="region of interest" description="Disordered" evidence="1">
    <location>
        <begin position="1238"/>
        <end position="1294"/>
    </location>
</feature>
<organism evidence="3 4">
    <name type="scientific">Nesidiocoris tenuis</name>
    <dbReference type="NCBI Taxonomy" id="355587"/>
    <lineage>
        <taxon>Eukaryota</taxon>
        <taxon>Metazoa</taxon>
        <taxon>Ecdysozoa</taxon>
        <taxon>Arthropoda</taxon>
        <taxon>Hexapoda</taxon>
        <taxon>Insecta</taxon>
        <taxon>Pterygota</taxon>
        <taxon>Neoptera</taxon>
        <taxon>Paraneoptera</taxon>
        <taxon>Hemiptera</taxon>
        <taxon>Heteroptera</taxon>
        <taxon>Panheteroptera</taxon>
        <taxon>Cimicomorpha</taxon>
        <taxon>Miridae</taxon>
        <taxon>Dicyphina</taxon>
        <taxon>Nesidiocoris</taxon>
    </lineage>
</organism>
<protein>
    <recommendedName>
        <fullName evidence="2">CPC1/SPEF2 domain-containing protein</fullName>
    </recommendedName>
</protein>
<dbReference type="Proteomes" id="UP000479000">
    <property type="component" value="Unassembled WGS sequence"/>
</dbReference>
<keyword evidence="4" id="KW-1185">Reference proteome</keyword>
<proteinExistence type="predicted"/>
<dbReference type="PANTHER" id="PTHR14919">
    <property type="entry name" value="KPL2-RELATED"/>
    <property type="match status" value="1"/>
</dbReference>
<feature type="compositionally biased region" description="Basic and acidic residues" evidence="1">
    <location>
        <begin position="312"/>
        <end position="321"/>
    </location>
</feature>
<feature type="compositionally biased region" description="Low complexity" evidence="1">
    <location>
        <begin position="871"/>
        <end position="885"/>
    </location>
</feature>
<feature type="compositionally biased region" description="Basic and acidic residues" evidence="1">
    <location>
        <begin position="1238"/>
        <end position="1283"/>
    </location>
</feature>
<dbReference type="EMBL" id="CADCXU010006732">
    <property type="protein sequence ID" value="CAA9998280.1"/>
    <property type="molecule type" value="Genomic_DNA"/>
</dbReference>
<evidence type="ECO:0000313" key="4">
    <source>
        <dbReference type="Proteomes" id="UP000479000"/>
    </source>
</evidence>
<feature type="compositionally biased region" description="Basic and acidic residues" evidence="1">
    <location>
        <begin position="1524"/>
        <end position="1535"/>
    </location>
</feature>
<dbReference type="OrthoDB" id="62528at2759"/>
<gene>
    <name evidence="3" type="ORF">NTEN_LOCUS4563</name>
</gene>
<evidence type="ECO:0000313" key="3">
    <source>
        <dbReference type="EMBL" id="CAA9998280.1"/>
    </source>
</evidence>
<feature type="compositionally biased region" description="Basic and acidic residues" evidence="1">
    <location>
        <begin position="927"/>
        <end position="936"/>
    </location>
</feature>
<feature type="region of interest" description="Disordered" evidence="1">
    <location>
        <begin position="845"/>
        <end position="936"/>
    </location>
</feature>
<feature type="compositionally biased region" description="Low complexity" evidence="1">
    <location>
        <begin position="375"/>
        <end position="437"/>
    </location>
</feature>
<evidence type="ECO:0000259" key="2">
    <source>
        <dbReference type="Pfam" id="PF22946"/>
    </source>
</evidence>
<feature type="region of interest" description="Disordered" evidence="1">
    <location>
        <begin position="1502"/>
        <end position="1543"/>
    </location>
</feature>
<name>A0A6H5G698_9HEMI</name>